<reference evidence="1" key="1">
    <citation type="submission" date="2021-02" db="EMBL/GenBank/DDBJ databases">
        <authorList>
            <person name="Syme A R."/>
            <person name="Syme A R."/>
            <person name="Moolhuijzen P."/>
        </authorList>
    </citation>
    <scope>NUCLEOTIDE SEQUENCE</scope>
    <source>
        <strain evidence="1">W1-1</strain>
    </source>
</reference>
<organism evidence="1 2">
    <name type="scientific">Pyrenophora teres f. teres</name>
    <dbReference type="NCBI Taxonomy" id="97479"/>
    <lineage>
        <taxon>Eukaryota</taxon>
        <taxon>Fungi</taxon>
        <taxon>Dikarya</taxon>
        <taxon>Ascomycota</taxon>
        <taxon>Pezizomycotina</taxon>
        <taxon>Dothideomycetes</taxon>
        <taxon>Pleosporomycetidae</taxon>
        <taxon>Pleosporales</taxon>
        <taxon>Pleosporineae</taxon>
        <taxon>Pleosporaceae</taxon>
        <taxon>Pyrenophora</taxon>
    </lineage>
</organism>
<accession>A0A6S6W5I5</accession>
<dbReference type="AlphaFoldDB" id="A0A6S6W5I5"/>
<dbReference type="EMBL" id="HG992982">
    <property type="protein sequence ID" value="CAE7186304.1"/>
    <property type="molecule type" value="Genomic_DNA"/>
</dbReference>
<evidence type="ECO:0000313" key="1">
    <source>
        <dbReference type="EMBL" id="CAE7186304.1"/>
    </source>
</evidence>
<dbReference type="InterPro" id="IPR040410">
    <property type="entry name" value="UPF0658_Golgi"/>
</dbReference>
<evidence type="ECO:0000313" key="2">
    <source>
        <dbReference type="Proteomes" id="UP000472372"/>
    </source>
</evidence>
<dbReference type="PANTHER" id="PTHR34391:SF1">
    <property type="entry name" value="UPF0658 GOLGI APPARATUS MEMBRANE PROTEIN C1952.10C-RELATED"/>
    <property type="match status" value="1"/>
</dbReference>
<protein>
    <submittedName>
        <fullName evidence="1">Uncharacterized protein</fullName>
    </submittedName>
</protein>
<dbReference type="GO" id="GO:0005794">
    <property type="term" value="C:Golgi apparatus"/>
    <property type="evidence" value="ECO:0007669"/>
    <property type="project" value="TreeGrafter"/>
</dbReference>
<proteinExistence type="predicted"/>
<name>A0A6S6W5I5_9PLEO</name>
<dbReference type="Proteomes" id="UP000472372">
    <property type="component" value="Chromosome 6"/>
</dbReference>
<gene>
    <name evidence="1" type="ORF">PTTW11_06945</name>
</gene>
<dbReference type="PANTHER" id="PTHR34391">
    <property type="entry name" value="UPF0658 GOLGI APPARATUS MEMBRANE PROTEIN C1952.10C-RELATED"/>
    <property type="match status" value="1"/>
</dbReference>
<sequence length="375" mass="42997">MVSSSCWPETRLEWAFFLTTAIQAVTNTTIQVTILVVYLNWVNSVVYQTPLSYVTPLTLGINTLGVIYQMVLTLDAYRIKNHIQIFVQCAANLCLAISTVFQYTEMKQAVATIMITHDMYNTPFAKLERPFWKRTSPGLMVCTSLTCVCSAVMCGLAPGLYREFRWALYQHVSPDRRVQRKYFVYQVYLVLLKYTPYFIFAFVFIFAIINVHFVQPAFSLNIAVMPAILLHVGVAVYSVRHERRVIMTFVLVGLPNPWRLYIADCDVFFKLGHAAYIAYLVSRLIVLYGDSLLAQTLMKDQMVFYTCVGLGFSALTLVVGSVCFWNFNKGLKPILLGQVQRKIPLNEVETDYYVQRLNYNIVPLVDRDSQRFALD</sequence>